<dbReference type="AlphaFoldDB" id="A0A6A5XUE9"/>
<sequence length="453" mass="50468">MSQPILATMSSGEFSKLLDLLEEKVDEYAVRRSEVMKRTAQIAFGSQNGSAGPVDGFRAGCPLNPYHASSSRMVEQGPSSSSTANQPNKAPVLFWNQTATGITAVRNLEPVPVYQLAPATVGMSPSSMISHISRILPKMREDHPNLSLRYIKSDIILNPADIIILNHCIACLPSSYGTSSESTVYSHVVEFGWNHLTVRLRPDGLRFYRDLTDMKWRALVTTKRMEAIETEEAYQIQMDRRFAEIMSERGKRNGEELARRKEGIYQEWDFQAGGSKAHVEALERRKSQIWNAQKMPSQDPNEAALKALEALEALRRAESSNEPKKRTRKHPIPRDVEAAAEFAAETAARLHEQIKSFKFANLDPDLTQREKSKIDEPAPVRSSLKSSCFPTPEKDKKHVRWEDEVGNCPNGLKPIFEYEVDGDSGSDGSDTDGDSGSDGNDTDGDVVMSEVPL</sequence>
<dbReference type="EMBL" id="ML978069">
    <property type="protein sequence ID" value="KAF2016546.1"/>
    <property type="molecule type" value="Genomic_DNA"/>
</dbReference>
<feature type="region of interest" description="Disordered" evidence="1">
    <location>
        <begin position="68"/>
        <end position="87"/>
    </location>
</feature>
<evidence type="ECO:0000313" key="3">
    <source>
        <dbReference type="Proteomes" id="UP000799778"/>
    </source>
</evidence>
<feature type="region of interest" description="Disordered" evidence="1">
    <location>
        <begin position="370"/>
        <end position="453"/>
    </location>
</feature>
<dbReference type="RefSeq" id="XP_033384885.1">
    <property type="nucleotide sequence ID" value="XM_033533904.1"/>
</dbReference>
<dbReference type="Proteomes" id="UP000799778">
    <property type="component" value="Unassembled WGS sequence"/>
</dbReference>
<reference evidence="2" key="1">
    <citation type="journal article" date="2020" name="Stud. Mycol.">
        <title>101 Dothideomycetes genomes: a test case for predicting lifestyles and emergence of pathogens.</title>
        <authorList>
            <person name="Haridas S."/>
            <person name="Albert R."/>
            <person name="Binder M."/>
            <person name="Bloem J."/>
            <person name="Labutti K."/>
            <person name="Salamov A."/>
            <person name="Andreopoulos B."/>
            <person name="Baker S."/>
            <person name="Barry K."/>
            <person name="Bills G."/>
            <person name="Bluhm B."/>
            <person name="Cannon C."/>
            <person name="Castanera R."/>
            <person name="Culley D."/>
            <person name="Daum C."/>
            <person name="Ezra D."/>
            <person name="Gonzalez J."/>
            <person name="Henrissat B."/>
            <person name="Kuo A."/>
            <person name="Liang C."/>
            <person name="Lipzen A."/>
            <person name="Lutzoni F."/>
            <person name="Magnuson J."/>
            <person name="Mondo S."/>
            <person name="Nolan M."/>
            <person name="Ohm R."/>
            <person name="Pangilinan J."/>
            <person name="Park H.-J."/>
            <person name="Ramirez L."/>
            <person name="Alfaro M."/>
            <person name="Sun H."/>
            <person name="Tritt A."/>
            <person name="Yoshinaga Y."/>
            <person name="Zwiers L.-H."/>
            <person name="Turgeon B."/>
            <person name="Goodwin S."/>
            <person name="Spatafora J."/>
            <person name="Crous P."/>
            <person name="Grigoriev I."/>
        </authorList>
    </citation>
    <scope>NUCLEOTIDE SEQUENCE</scope>
    <source>
        <strain evidence="2">CBS 175.79</strain>
    </source>
</reference>
<dbReference type="GeneID" id="54291301"/>
<feature type="compositionally biased region" description="Acidic residues" evidence="1">
    <location>
        <begin position="418"/>
        <end position="444"/>
    </location>
</feature>
<protein>
    <submittedName>
        <fullName evidence="2">Uncharacterized protein</fullName>
    </submittedName>
</protein>
<gene>
    <name evidence="2" type="ORF">BU24DRAFT_492614</name>
</gene>
<proteinExistence type="predicted"/>
<keyword evidence="3" id="KW-1185">Reference proteome</keyword>
<name>A0A6A5XUE9_9PLEO</name>
<evidence type="ECO:0000256" key="1">
    <source>
        <dbReference type="SAM" id="MobiDB-lite"/>
    </source>
</evidence>
<accession>A0A6A5XUE9</accession>
<evidence type="ECO:0000313" key="2">
    <source>
        <dbReference type="EMBL" id="KAF2016546.1"/>
    </source>
</evidence>
<feature type="compositionally biased region" description="Basic and acidic residues" evidence="1">
    <location>
        <begin position="392"/>
        <end position="403"/>
    </location>
</feature>
<organism evidence="2 3">
    <name type="scientific">Aaosphaeria arxii CBS 175.79</name>
    <dbReference type="NCBI Taxonomy" id="1450172"/>
    <lineage>
        <taxon>Eukaryota</taxon>
        <taxon>Fungi</taxon>
        <taxon>Dikarya</taxon>
        <taxon>Ascomycota</taxon>
        <taxon>Pezizomycotina</taxon>
        <taxon>Dothideomycetes</taxon>
        <taxon>Pleosporomycetidae</taxon>
        <taxon>Pleosporales</taxon>
        <taxon>Pleosporales incertae sedis</taxon>
        <taxon>Aaosphaeria</taxon>
    </lineage>
</organism>